<dbReference type="Pfam" id="PF00640">
    <property type="entry name" value="PID"/>
    <property type="match status" value="1"/>
</dbReference>
<dbReference type="SUPFAM" id="SSF50729">
    <property type="entry name" value="PH domain-like"/>
    <property type="match status" value="1"/>
</dbReference>
<dbReference type="InterPro" id="IPR051133">
    <property type="entry name" value="Adapter_Engulfment-Domain"/>
</dbReference>
<sequence>MLKKLTKFDKSKRKSDFRSEFSVVTVDRLPQVFVVKYLGQRDVTGASGLHHVRKPVDEMVLKIRTKLDAKEDLNLPLIYVIISPKGLDLREHQSNKVKGTAPLGVIPINFISYGVQDIKYWKIFTCIVIKALSWQSKSATCHAFLCDSPHSGRKMALALGAAFNIYSKKLATDGAGSNFQVELRPPDELADEMQEYDA</sequence>
<dbReference type="AlphaFoldDB" id="A0A8S3ZZG2"/>
<feature type="domain" description="PID" evidence="1">
    <location>
        <begin position="33"/>
        <end position="165"/>
    </location>
</feature>
<evidence type="ECO:0000259" key="1">
    <source>
        <dbReference type="PROSITE" id="PS01179"/>
    </source>
</evidence>
<gene>
    <name evidence="2" type="ORF">CUNI_LOCUS18573</name>
</gene>
<proteinExistence type="predicted"/>
<dbReference type="PANTHER" id="PTHR11232:SF57">
    <property type="entry name" value="RE46159P"/>
    <property type="match status" value="1"/>
</dbReference>
<protein>
    <recommendedName>
        <fullName evidence="1">PID domain-containing protein</fullName>
    </recommendedName>
</protein>
<reference evidence="2" key="1">
    <citation type="submission" date="2021-04" db="EMBL/GenBank/DDBJ databases">
        <authorList>
            <consortium name="Molecular Ecology Group"/>
        </authorList>
    </citation>
    <scope>NUCLEOTIDE SEQUENCE</scope>
</reference>
<dbReference type="InterPro" id="IPR011993">
    <property type="entry name" value="PH-like_dom_sf"/>
</dbReference>
<organism evidence="2 3">
    <name type="scientific">Candidula unifasciata</name>
    <dbReference type="NCBI Taxonomy" id="100452"/>
    <lineage>
        <taxon>Eukaryota</taxon>
        <taxon>Metazoa</taxon>
        <taxon>Spiralia</taxon>
        <taxon>Lophotrochozoa</taxon>
        <taxon>Mollusca</taxon>
        <taxon>Gastropoda</taxon>
        <taxon>Heterobranchia</taxon>
        <taxon>Euthyneura</taxon>
        <taxon>Panpulmonata</taxon>
        <taxon>Eupulmonata</taxon>
        <taxon>Stylommatophora</taxon>
        <taxon>Helicina</taxon>
        <taxon>Helicoidea</taxon>
        <taxon>Geomitridae</taxon>
        <taxon>Candidula</taxon>
    </lineage>
</organism>
<name>A0A8S3ZZG2_9EUPU</name>
<dbReference type="OrthoDB" id="9994289at2759"/>
<evidence type="ECO:0000313" key="3">
    <source>
        <dbReference type="Proteomes" id="UP000678393"/>
    </source>
</evidence>
<evidence type="ECO:0000313" key="2">
    <source>
        <dbReference type="EMBL" id="CAG5133015.1"/>
    </source>
</evidence>
<dbReference type="Gene3D" id="2.30.29.30">
    <property type="entry name" value="Pleckstrin-homology domain (PH domain)/Phosphotyrosine-binding domain (PTB)"/>
    <property type="match status" value="1"/>
</dbReference>
<accession>A0A8S3ZZG2</accession>
<keyword evidence="3" id="KW-1185">Reference proteome</keyword>
<dbReference type="EMBL" id="CAJHNH020005825">
    <property type="protein sequence ID" value="CAG5133015.1"/>
    <property type="molecule type" value="Genomic_DNA"/>
</dbReference>
<dbReference type="Proteomes" id="UP000678393">
    <property type="component" value="Unassembled WGS sequence"/>
</dbReference>
<dbReference type="PROSITE" id="PS01179">
    <property type="entry name" value="PID"/>
    <property type="match status" value="1"/>
</dbReference>
<dbReference type="PANTHER" id="PTHR11232">
    <property type="entry name" value="PHOSPHOTYROSINE INTERACTION DOMAIN-CONTAINING FAMILY MEMBER"/>
    <property type="match status" value="1"/>
</dbReference>
<comment type="caution">
    <text evidence="2">The sequence shown here is derived from an EMBL/GenBank/DDBJ whole genome shotgun (WGS) entry which is preliminary data.</text>
</comment>
<dbReference type="InterPro" id="IPR006020">
    <property type="entry name" value="PTB/PI_dom"/>
</dbReference>